<evidence type="ECO:0000256" key="12">
    <source>
        <dbReference type="ARBA" id="ARBA00023136"/>
    </source>
</evidence>
<organism evidence="17 18">
    <name type="scientific">Cocos nucifera</name>
    <name type="common">Coconut palm</name>
    <dbReference type="NCBI Taxonomy" id="13894"/>
    <lineage>
        <taxon>Eukaryota</taxon>
        <taxon>Viridiplantae</taxon>
        <taxon>Streptophyta</taxon>
        <taxon>Embryophyta</taxon>
        <taxon>Tracheophyta</taxon>
        <taxon>Spermatophyta</taxon>
        <taxon>Magnoliopsida</taxon>
        <taxon>Liliopsida</taxon>
        <taxon>Arecaceae</taxon>
        <taxon>Arecoideae</taxon>
        <taxon>Cocoseae</taxon>
        <taxon>Attaleinae</taxon>
        <taxon>Cocos</taxon>
    </lineage>
</organism>
<keyword evidence="11 15" id="KW-1133">Transmembrane helix</keyword>
<evidence type="ECO:0000256" key="1">
    <source>
        <dbReference type="ARBA" id="ARBA00000900"/>
    </source>
</evidence>
<dbReference type="Pfam" id="PF13639">
    <property type="entry name" value="zf-RING_2"/>
    <property type="match status" value="1"/>
</dbReference>
<evidence type="ECO:0000256" key="11">
    <source>
        <dbReference type="ARBA" id="ARBA00022989"/>
    </source>
</evidence>
<evidence type="ECO:0000313" key="18">
    <source>
        <dbReference type="Proteomes" id="UP000797356"/>
    </source>
</evidence>
<evidence type="ECO:0000256" key="4">
    <source>
        <dbReference type="ARBA" id="ARBA00012483"/>
    </source>
</evidence>
<evidence type="ECO:0000256" key="10">
    <source>
        <dbReference type="ARBA" id="ARBA00022833"/>
    </source>
</evidence>
<dbReference type="GO" id="GO:0061630">
    <property type="term" value="F:ubiquitin protein ligase activity"/>
    <property type="evidence" value="ECO:0007669"/>
    <property type="project" value="UniProtKB-EC"/>
</dbReference>
<evidence type="ECO:0000256" key="14">
    <source>
        <dbReference type="PROSITE-ProRule" id="PRU00175"/>
    </source>
</evidence>
<evidence type="ECO:0000313" key="17">
    <source>
        <dbReference type="EMBL" id="KAG1367930.1"/>
    </source>
</evidence>
<comment type="subcellular location">
    <subcellularLocation>
        <location evidence="2">Membrane</location>
        <topology evidence="2">Single-pass membrane protein</topology>
    </subcellularLocation>
</comment>
<comment type="pathway">
    <text evidence="3">Protein modification; protein ubiquitination.</text>
</comment>
<comment type="catalytic activity">
    <reaction evidence="1">
        <text>S-ubiquitinyl-[E2 ubiquitin-conjugating enzyme]-L-cysteine + [acceptor protein]-L-lysine = [E2 ubiquitin-conjugating enzyme]-L-cysteine + N(6)-ubiquitinyl-[acceptor protein]-L-lysine.</text>
        <dbReference type="EC" id="2.3.2.27"/>
    </reaction>
</comment>
<keyword evidence="18" id="KW-1185">Reference proteome</keyword>
<name>A0A8K0NCT0_COCNU</name>
<evidence type="ECO:0000256" key="15">
    <source>
        <dbReference type="SAM" id="Phobius"/>
    </source>
</evidence>
<evidence type="ECO:0000256" key="5">
    <source>
        <dbReference type="ARBA" id="ARBA00022679"/>
    </source>
</evidence>
<dbReference type="Proteomes" id="UP000797356">
    <property type="component" value="Chromosome 14"/>
</dbReference>
<gene>
    <name evidence="17" type="ORF">COCNU_14G003980</name>
</gene>
<dbReference type="GO" id="GO:0008270">
    <property type="term" value="F:zinc ion binding"/>
    <property type="evidence" value="ECO:0007669"/>
    <property type="project" value="UniProtKB-KW"/>
</dbReference>
<dbReference type="InterPro" id="IPR053238">
    <property type="entry name" value="RING-H2_zinc_finger"/>
</dbReference>
<keyword evidence="6 15" id="KW-0812">Transmembrane</keyword>
<evidence type="ECO:0000256" key="2">
    <source>
        <dbReference type="ARBA" id="ARBA00004167"/>
    </source>
</evidence>
<reference evidence="17" key="1">
    <citation type="journal article" date="2017" name="Gigascience">
        <title>The genome draft of coconut (Cocos nucifera).</title>
        <authorList>
            <person name="Xiao Y."/>
            <person name="Xu P."/>
            <person name="Fan H."/>
            <person name="Baudouin L."/>
            <person name="Xia W."/>
            <person name="Bocs S."/>
            <person name="Xu J."/>
            <person name="Li Q."/>
            <person name="Guo A."/>
            <person name="Zhou L."/>
            <person name="Li J."/>
            <person name="Wu Y."/>
            <person name="Ma Z."/>
            <person name="Armero A."/>
            <person name="Issali A.E."/>
            <person name="Liu N."/>
            <person name="Peng M."/>
            <person name="Yang Y."/>
        </authorList>
    </citation>
    <scope>NUCLEOTIDE SEQUENCE</scope>
    <source>
        <tissue evidence="17">Spear leaf of Hainan Tall coconut</tissue>
    </source>
</reference>
<keyword evidence="7" id="KW-0479">Metal-binding</keyword>
<evidence type="ECO:0000259" key="16">
    <source>
        <dbReference type="PROSITE" id="PS50089"/>
    </source>
</evidence>
<dbReference type="SMART" id="SM00184">
    <property type="entry name" value="RING"/>
    <property type="match status" value="1"/>
</dbReference>
<keyword evidence="12 15" id="KW-0472">Membrane</keyword>
<dbReference type="Gene3D" id="3.30.40.10">
    <property type="entry name" value="Zinc/RING finger domain, C3HC4 (zinc finger)"/>
    <property type="match status" value="1"/>
</dbReference>
<protein>
    <recommendedName>
        <fullName evidence="4">RING-type E3 ubiquitin transferase</fullName>
        <ecNumber evidence="4">2.3.2.27</ecNumber>
    </recommendedName>
</protein>
<dbReference type="EMBL" id="CM017885">
    <property type="protein sequence ID" value="KAG1367930.1"/>
    <property type="molecule type" value="Genomic_DNA"/>
</dbReference>
<proteinExistence type="inferred from homology"/>
<keyword evidence="8 14" id="KW-0863">Zinc-finger</keyword>
<dbReference type="EC" id="2.3.2.27" evidence="4"/>
<dbReference type="AlphaFoldDB" id="A0A8K0NCT0"/>
<accession>A0A8K0NCT0</accession>
<dbReference type="CDD" id="cd16461">
    <property type="entry name" value="RING-H2_EL5-like"/>
    <property type="match status" value="1"/>
</dbReference>
<dbReference type="InterPro" id="IPR001841">
    <property type="entry name" value="Znf_RING"/>
</dbReference>
<evidence type="ECO:0000256" key="6">
    <source>
        <dbReference type="ARBA" id="ARBA00022692"/>
    </source>
</evidence>
<dbReference type="SUPFAM" id="SSF57850">
    <property type="entry name" value="RING/U-box"/>
    <property type="match status" value="1"/>
</dbReference>
<comment type="caution">
    <text evidence="17">The sequence shown here is derived from an EMBL/GenBank/DDBJ whole genome shotgun (WGS) entry which is preliminary data.</text>
</comment>
<keyword evidence="10" id="KW-0862">Zinc</keyword>
<keyword evidence="5" id="KW-0808">Transferase</keyword>
<comment type="similarity">
    <text evidence="13">Belongs to the RING-type zinc finger family. ATL subfamily.</text>
</comment>
<feature type="transmembrane region" description="Helical" evidence="15">
    <location>
        <begin position="26"/>
        <end position="47"/>
    </location>
</feature>
<reference evidence="17" key="2">
    <citation type="submission" date="2019-07" db="EMBL/GenBank/DDBJ databases">
        <authorList>
            <person name="Yang Y."/>
            <person name="Bocs S."/>
            <person name="Baudouin L."/>
        </authorList>
    </citation>
    <scope>NUCLEOTIDE SEQUENCE</scope>
    <source>
        <tissue evidence="17">Spear leaf of Hainan Tall coconut</tissue>
    </source>
</reference>
<evidence type="ECO:0000256" key="13">
    <source>
        <dbReference type="ARBA" id="ARBA00024209"/>
    </source>
</evidence>
<dbReference type="FunFam" id="3.30.40.10:FF:000187">
    <property type="entry name" value="E3 ubiquitin-protein ligase ATL6"/>
    <property type="match status" value="1"/>
</dbReference>
<evidence type="ECO:0000256" key="8">
    <source>
        <dbReference type="ARBA" id="ARBA00022771"/>
    </source>
</evidence>
<keyword evidence="9" id="KW-0833">Ubl conjugation pathway</keyword>
<dbReference type="PANTHER" id="PTHR14155:SF86">
    <property type="entry name" value="OS06G0534500 PROTEIN"/>
    <property type="match status" value="1"/>
</dbReference>
<evidence type="ECO:0000256" key="3">
    <source>
        <dbReference type="ARBA" id="ARBA00004906"/>
    </source>
</evidence>
<dbReference type="PANTHER" id="PTHR14155">
    <property type="entry name" value="RING FINGER DOMAIN-CONTAINING"/>
    <property type="match status" value="1"/>
</dbReference>
<evidence type="ECO:0000256" key="9">
    <source>
        <dbReference type="ARBA" id="ARBA00022786"/>
    </source>
</evidence>
<evidence type="ECO:0000256" key="7">
    <source>
        <dbReference type="ARBA" id="ARBA00022723"/>
    </source>
</evidence>
<dbReference type="GO" id="GO:0016020">
    <property type="term" value="C:membrane"/>
    <property type="evidence" value="ECO:0007669"/>
    <property type="project" value="UniProtKB-SubCell"/>
</dbReference>
<dbReference type="OrthoDB" id="8062037at2759"/>
<feature type="domain" description="RING-type" evidence="16">
    <location>
        <begin position="111"/>
        <end position="153"/>
    </location>
</feature>
<sequence length="191" mass="20632">MSNFPPAKFDVVAEERQSRYGLNTQILATAITCFVFFVALLVFLHLYARYFPCRHRAAIVRLFLLRPATVPRDEAPRPGLDPVAIAALPTYPYRRTISISNGKSDGNDAECTICLNVIEEGERVRLLPSCRHVFHVGCIDTWLSSSSTCPVCRAAVEAAPVTVVVEMGESSASQPGVFELSGAGGGAGNTS</sequence>
<dbReference type="PROSITE" id="PS50089">
    <property type="entry name" value="ZF_RING_2"/>
    <property type="match status" value="1"/>
</dbReference>
<dbReference type="InterPro" id="IPR013083">
    <property type="entry name" value="Znf_RING/FYVE/PHD"/>
</dbReference>